<comment type="similarity">
    <text evidence="2 6">Belongs to the CDC50/LEM3 family.</text>
</comment>
<evidence type="ECO:0000313" key="9">
    <source>
        <dbReference type="EMBL" id="CAA7394022.1"/>
    </source>
</evidence>
<dbReference type="GO" id="GO:0005783">
    <property type="term" value="C:endoplasmic reticulum"/>
    <property type="evidence" value="ECO:0007669"/>
    <property type="project" value="TreeGrafter"/>
</dbReference>
<dbReference type="GO" id="GO:0005794">
    <property type="term" value="C:Golgi apparatus"/>
    <property type="evidence" value="ECO:0007669"/>
    <property type="project" value="TreeGrafter"/>
</dbReference>
<dbReference type="InterPro" id="IPR005045">
    <property type="entry name" value="CDC50/LEM3_fam"/>
</dbReference>
<reference evidence="9" key="1">
    <citation type="submission" date="2020-02" db="EMBL/GenBank/DDBJ databases">
        <authorList>
            <person name="Scholz U."/>
            <person name="Mascher M."/>
            <person name="Fiebig A."/>
        </authorList>
    </citation>
    <scope>NUCLEOTIDE SEQUENCE</scope>
</reference>
<keyword evidence="3 8" id="KW-0812">Transmembrane</keyword>
<evidence type="ECO:0000256" key="4">
    <source>
        <dbReference type="ARBA" id="ARBA00022989"/>
    </source>
</evidence>
<proteinExistence type="inferred from homology"/>
<feature type="region of interest" description="Disordered" evidence="7">
    <location>
        <begin position="1"/>
        <end position="26"/>
    </location>
</feature>
<evidence type="ECO:0000256" key="3">
    <source>
        <dbReference type="ARBA" id="ARBA00022692"/>
    </source>
</evidence>
<evidence type="ECO:0000256" key="5">
    <source>
        <dbReference type="ARBA" id="ARBA00023136"/>
    </source>
</evidence>
<evidence type="ECO:0000256" key="8">
    <source>
        <dbReference type="SAM" id="Phobius"/>
    </source>
</evidence>
<dbReference type="PANTHER" id="PTHR10926">
    <property type="entry name" value="CELL CYCLE CONTROL PROTEIN 50"/>
    <property type="match status" value="1"/>
</dbReference>
<evidence type="ECO:0000256" key="6">
    <source>
        <dbReference type="PIRNR" id="PIRNR015840"/>
    </source>
</evidence>
<name>A0A7I8K8X2_SPIIN</name>
<dbReference type="PIRSF" id="PIRSF015840">
    <property type="entry name" value="DUF284_TM_euk"/>
    <property type="match status" value="1"/>
</dbReference>
<comment type="subcellular location">
    <subcellularLocation>
        <location evidence="1">Membrane</location>
    </subcellularLocation>
</comment>
<dbReference type="EMBL" id="LR746267">
    <property type="protein sequence ID" value="CAA7394022.1"/>
    <property type="molecule type" value="Genomic_DNA"/>
</dbReference>
<protein>
    <recommendedName>
        <fullName evidence="6">ALA-interacting subunit</fullName>
    </recommendedName>
</protein>
<dbReference type="PANTHER" id="PTHR10926:SF29">
    <property type="entry name" value="ALA-INTERACTING SUBUNIT 2-RELATED"/>
    <property type="match status" value="1"/>
</dbReference>
<keyword evidence="4 8" id="KW-1133">Transmembrane helix</keyword>
<feature type="transmembrane region" description="Helical" evidence="8">
    <location>
        <begin position="306"/>
        <end position="328"/>
    </location>
</feature>
<keyword evidence="5 6" id="KW-0472">Membrane</keyword>
<sequence>MELEDGGSTSGSGLGSPSPRPIAARRRSKAFHRFTQQNLPACKPILTPGWVITIFLLTGIIIIPVGLVALRASQSTVEIVDRYDNDCVPEEFRANKLSYIKDSSISKNCSRQLKVMKRMKAPINVYYQLDNFYQNHRRYVKSRSDPQLRKGLHQVDTGPCKPQETSNGLPIVPCGLIPWSLFNDSFAFARGKTAVNLSRKNIAWKSDREHRFGKDVYPVNFQNGTLIGGGRLDPSLPLSEQEDLIVWMRAAALPSFRKLYGRILEDLNPDDLLDVWLVNNYNSYNFGGKKKLVLSTSSWLGGKNDFLGVACVSTGSFCILIAVAFALLHVRNPRPCADPALLSWSRKNGAL</sequence>
<accession>A0A7I8K8X2</accession>
<gene>
    <name evidence="9" type="ORF">SI8410_04004683</name>
</gene>
<evidence type="ECO:0000256" key="1">
    <source>
        <dbReference type="ARBA" id="ARBA00004370"/>
    </source>
</evidence>
<evidence type="ECO:0000256" key="2">
    <source>
        <dbReference type="ARBA" id="ARBA00009457"/>
    </source>
</evidence>
<feature type="transmembrane region" description="Helical" evidence="8">
    <location>
        <begin position="49"/>
        <end position="70"/>
    </location>
</feature>
<dbReference type="Proteomes" id="UP000663760">
    <property type="component" value="Chromosome 4"/>
</dbReference>
<evidence type="ECO:0000256" key="7">
    <source>
        <dbReference type="SAM" id="MobiDB-lite"/>
    </source>
</evidence>
<dbReference type="Pfam" id="PF03381">
    <property type="entry name" value="CDC50"/>
    <property type="match status" value="1"/>
</dbReference>
<dbReference type="AlphaFoldDB" id="A0A7I8K8X2"/>
<evidence type="ECO:0000313" key="10">
    <source>
        <dbReference type="Proteomes" id="UP000663760"/>
    </source>
</evidence>
<organism evidence="9 10">
    <name type="scientific">Spirodela intermedia</name>
    <name type="common">Intermediate duckweed</name>
    <dbReference type="NCBI Taxonomy" id="51605"/>
    <lineage>
        <taxon>Eukaryota</taxon>
        <taxon>Viridiplantae</taxon>
        <taxon>Streptophyta</taxon>
        <taxon>Embryophyta</taxon>
        <taxon>Tracheophyta</taxon>
        <taxon>Spermatophyta</taxon>
        <taxon>Magnoliopsida</taxon>
        <taxon>Liliopsida</taxon>
        <taxon>Araceae</taxon>
        <taxon>Lemnoideae</taxon>
        <taxon>Spirodela</taxon>
    </lineage>
</organism>
<dbReference type="GO" id="GO:0005886">
    <property type="term" value="C:plasma membrane"/>
    <property type="evidence" value="ECO:0007669"/>
    <property type="project" value="TreeGrafter"/>
</dbReference>
<keyword evidence="10" id="KW-1185">Reference proteome</keyword>
<dbReference type="OrthoDB" id="340608at2759"/>